<accession>A0ABP1NZK4</accession>
<organism evidence="1 2">
    <name type="scientific">Xylocopa violacea</name>
    <name type="common">Violet carpenter bee</name>
    <name type="synonym">Apis violacea</name>
    <dbReference type="NCBI Taxonomy" id="135666"/>
    <lineage>
        <taxon>Eukaryota</taxon>
        <taxon>Metazoa</taxon>
        <taxon>Ecdysozoa</taxon>
        <taxon>Arthropoda</taxon>
        <taxon>Hexapoda</taxon>
        <taxon>Insecta</taxon>
        <taxon>Pterygota</taxon>
        <taxon>Neoptera</taxon>
        <taxon>Endopterygota</taxon>
        <taxon>Hymenoptera</taxon>
        <taxon>Apocrita</taxon>
        <taxon>Aculeata</taxon>
        <taxon>Apoidea</taxon>
        <taxon>Anthophila</taxon>
        <taxon>Apidae</taxon>
        <taxon>Xylocopa</taxon>
        <taxon>Xylocopa</taxon>
    </lineage>
</organism>
<keyword evidence="2" id="KW-1185">Reference proteome</keyword>
<reference evidence="1 2" key="1">
    <citation type="submission" date="2024-08" db="EMBL/GenBank/DDBJ databases">
        <authorList>
            <person name="Will J Nash"/>
            <person name="Angela Man"/>
            <person name="Seanna McTaggart"/>
            <person name="Kendall Baker"/>
            <person name="Tom Barker"/>
            <person name="Leah Catchpole"/>
            <person name="Alex Durrant"/>
            <person name="Karim Gharbi"/>
            <person name="Naomi Irish"/>
            <person name="Gemy Kaithakottil"/>
            <person name="Debby Ku"/>
            <person name="Aaliyah Providence"/>
            <person name="Felix Shaw"/>
            <person name="David Swarbreck"/>
            <person name="Chris Watkins"/>
            <person name="Ann M. McCartney"/>
            <person name="Giulio Formenti"/>
            <person name="Alice Mouton"/>
            <person name="Noel Vella"/>
            <person name="Bjorn M von Reumont"/>
            <person name="Adriana Vella"/>
            <person name="Wilfried Haerty"/>
        </authorList>
    </citation>
    <scope>NUCLEOTIDE SEQUENCE [LARGE SCALE GENOMIC DNA]</scope>
</reference>
<protein>
    <recommendedName>
        <fullName evidence="3">Kielin/chordin-like protein</fullName>
    </recommendedName>
</protein>
<sequence>MARHGESRSFIQKCVLLTFLVVVAGRVLVRASHTRSSITKLIATSRQPNNKEVCDKTKCPGPLKFYEGLGCTPIYKNSGDCCADGYDCNHLKKLSKDKCYANGHEYSIGDALKDEDANACDKACTCRSFNDGAASFICAALDCGLIAPKENCFNRHTHDQCCPGPYVCLKDGEKRETCEVDGKTYQDGDYFKPKSDPDLDCYCMPGYKGENVEPFCKKPNRPYCSPLFRNAGAVHENCAPVFYDGQNPQEDCSYASRCQNANDTVVHTHDHTKSVSEEEHEVCRFGDMVMHLGDELSKGSSYDSVCVHCVCEVPPFPTCRRLSDKECGVSMIL</sequence>
<evidence type="ECO:0008006" key="3">
    <source>
        <dbReference type="Google" id="ProtNLM"/>
    </source>
</evidence>
<comment type="caution">
    <text evidence="1">The sequence shown here is derived from an EMBL/GenBank/DDBJ whole genome shotgun (WGS) entry which is preliminary data.</text>
</comment>
<dbReference type="EMBL" id="CAXAJV020001294">
    <property type="protein sequence ID" value="CAL7945681.1"/>
    <property type="molecule type" value="Genomic_DNA"/>
</dbReference>
<name>A0ABP1NZK4_XYLVO</name>
<proteinExistence type="predicted"/>
<dbReference type="Gene3D" id="2.10.70.10">
    <property type="entry name" value="Complement Module, domain 1"/>
    <property type="match status" value="1"/>
</dbReference>
<evidence type="ECO:0000313" key="1">
    <source>
        <dbReference type="EMBL" id="CAL7945681.1"/>
    </source>
</evidence>
<gene>
    <name evidence="1" type="ORF">XYLVIOL_LOCUS7354</name>
</gene>
<dbReference type="Proteomes" id="UP001642520">
    <property type="component" value="Unassembled WGS sequence"/>
</dbReference>
<evidence type="ECO:0000313" key="2">
    <source>
        <dbReference type="Proteomes" id="UP001642520"/>
    </source>
</evidence>